<proteinExistence type="predicted"/>
<feature type="transmembrane region" description="Helical" evidence="9">
    <location>
        <begin position="20"/>
        <end position="39"/>
    </location>
</feature>
<evidence type="ECO:0000256" key="4">
    <source>
        <dbReference type="ARBA" id="ARBA00022692"/>
    </source>
</evidence>
<dbReference type="PRINTS" id="PR01853">
    <property type="entry name" value="YAJCTRNLCASE"/>
</dbReference>
<evidence type="ECO:0000256" key="7">
    <source>
        <dbReference type="ARBA" id="ARBA00023010"/>
    </source>
</evidence>
<dbReference type="InterPro" id="IPR003849">
    <property type="entry name" value="Preprotein_translocase_YajC"/>
</dbReference>
<sequence>MSLSPTALLAAEKSSGGGSAVFQLFFFGLIFVAMYFLLIRPQRRRAKESQELVRAVQIGDQVQLSSGLIGFVTDFDKDDQAGDVVWVDLAEGVEVRSMRSAIVRRIEVREEAAAVESDDSDDSDK</sequence>
<accession>A0A6J7PVW4</accession>
<keyword evidence="6 9" id="KW-1133">Transmembrane helix</keyword>
<dbReference type="GO" id="GO:0005886">
    <property type="term" value="C:plasma membrane"/>
    <property type="evidence" value="ECO:0007669"/>
    <property type="project" value="UniProtKB-SubCell"/>
</dbReference>
<dbReference type="EMBL" id="CAFBPN010000001">
    <property type="protein sequence ID" value="CAB5006224.1"/>
    <property type="molecule type" value="Genomic_DNA"/>
</dbReference>
<gene>
    <name evidence="10" type="ORF">UFOPK4098_00031</name>
    <name evidence="11" type="ORF">UFOPK4347_00539</name>
</gene>
<dbReference type="NCBIfam" id="TIGR00739">
    <property type="entry name" value="yajC"/>
    <property type="match status" value="1"/>
</dbReference>
<dbReference type="PANTHER" id="PTHR33909:SF1">
    <property type="entry name" value="SEC TRANSLOCON ACCESSORY COMPLEX SUBUNIT YAJC"/>
    <property type="match status" value="1"/>
</dbReference>
<keyword evidence="7" id="KW-0811">Translocation</keyword>
<evidence type="ECO:0000256" key="3">
    <source>
        <dbReference type="ARBA" id="ARBA00022475"/>
    </source>
</evidence>
<dbReference type="AlphaFoldDB" id="A0A6J7PVW4"/>
<evidence type="ECO:0000256" key="2">
    <source>
        <dbReference type="ARBA" id="ARBA00022448"/>
    </source>
</evidence>
<dbReference type="SMART" id="SM01323">
    <property type="entry name" value="YajC"/>
    <property type="match status" value="1"/>
</dbReference>
<evidence type="ECO:0000256" key="6">
    <source>
        <dbReference type="ARBA" id="ARBA00022989"/>
    </source>
</evidence>
<evidence type="ECO:0000256" key="8">
    <source>
        <dbReference type="ARBA" id="ARBA00023136"/>
    </source>
</evidence>
<protein>
    <submittedName>
        <fullName evidence="10">Unannotated protein</fullName>
    </submittedName>
</protein>
<dbReference type="EMBL" id="CAFBQU010000009">
    <property type="protein sequence ID" value="CAB5062990.1"/>
    <property type="molecule type" value="Genomic_DNA"/>
</dbReference>
<name>A0A6J7PVW4_9ZZZZ</name>
<evidence type="ECO:0000313" key="11">
    <source>
        <dbReference type="EMBL" id="CAB5062990.1"/>
    </source>
</evidence>
<dbReference type="GO" id="GO:0015031">
    <property type="term" value="P:protein transport"/>
    <property type="evidence" value="ECO:0007669"/>
    <property type="project" value="UniProtKB-KW"/>
</dbReference>
<dbReference type="Pfam" id="PF02699">
    <property type="entry name" value="YajC"/>
    <property type="match status" value="1"/>
</dbReference>
<evidence type="ECO:0000256" key="1">
    <source>
        <dbReference type="ARBA" id="ARBA00004162"/>
    </source>
</evidence>
<comment type="subcellular location">
    <subcellularLocation>
        <location evidence="1">Cell membrane</location>
        <topology evidence="1">Single-pass membrane protein</topology>
    </subcellularLocation>
</comment>
<evidence type="ECO:0000313" key="10">
    <source>
        <dbReference type="EMBL" id="CAB5006224.1"/>
    </source>
</evidence>
<keyword evidence="3" id="KW-1003">Cell membrane</keyword>
<evidence type="ECO:0000256" key="9">
    <source>
        <dbReference type="SAM" id="Phobius"/>
    </source>
</evidence>
<dbReference type="PANTHER" id="PTHR33909">
    <property type="entry name" value="SEC TRANSLOCON ACCESSORY COMPLEX SUBUNIT YAJC"/>
    <property type="match status" value="1"/>
</dbReference>
<keyword evidence="8 9" id="KW-0472">Membrane</keyword>
<keyword evidence="2" id="KW-0813">Transport</keyword>
<reference evidence="10" key="1">
    <citation type="submission" date="2020-05" db="EMBL/GenBank/DDBJ databases">
        <authorList>
            <person name="Chiriac C."/>
            <person name="Salcher M."/>
            <person name="Ghai R."/>
            <person name="Kavagutti S V."/>
        </authorList>
    </citation>
    <scope>NUCLEOTIDE SEQUENCE</scope>
</reference>
<keyword evidence="4 9" id="KW-0812">Transmembrane</keyword>
<evidence type="ECO:0000256" key="5">
    <source>
        <dbReference type="ARBA" id="ARBA00022927"/>
    </source>
</evidence>
<organism evidence="10">
    <name type="scientific">freshwater metagenome</name>
    <dbReference type="NCBI Taxonomy" id="449393"/>
    <lineage>
        <taxon>unclassified sequences</taxon>
        <taxon>metagenomes</taxon>
        <taxon>ecological metagenomes</taxon>
    </lineage>
</organism>
<keyword evidence="5" id="KW-0653">Protein transport</keyword>